<dbReference type="InterPro" id="IPR010875">
    <property type="entry name" value="DUF1506"/>
</dbReference>
<keyword evidence="2" id="KW-1185">Reference proteome</keyword>
<dbReference type="Proteomes" id="UP000275571">
    <property type="component" value="Plasmid lp27"/>
</dbReference>
<dbReference type="EMBL" id="CP028891">
    <property type="protein sequence ID" value="AYE37103.1"/>
    <property type="molecule type" value="Genomic_DNA"/>
</dbReference>
<evidence type="ECO:0000313" key="1">
    <source>
        <dbReference type="EMBL" id="AYE37103.1"/>
    </source>
</evidence>
<name>A0A386PQY6_9SPIR</name>
<protein>
    <submittedName>
        <fullName evidence="1">Uncharacterized protein</fullName>
    </submittedName>
</protein>
<proteinExistence type="predicted"/>
<accession>A0A386PQY6</accession>
<keyword evidence="1" id="KW-0614">Plasmid</keyword>
<sequence>MSAIRQRLASMAGRLVSFYQNDEEIRYYKAKEVYNSYNATSTLHFSKEEYTKIIGIIFNLTDEELAQINDSNLSDIKVYYKMYTSADIAFKVKDRISLENTLYFEIVKVNGGVGYYTLILKELIWK</sequence>
<dbReference type="AlphaFoldDB" id="A0A386PQY6"/>
<evidence type="ECO:0000313" key="2">
    <source>
        <dbReference type="Proteomes" id="UP000275571"/>
    </source>
</evidence>
<reference evidence="1 2" key="1">
    <citation type="journal article" date="2018" name="Infect. Genet. Evol.">
        <title>Genome-wide analysis of Borrelia turcica and 'Candidatus Borrelia tachyglossi' shows relapsing fever-like genomes with unique genomic links to Lyme disease Borrelia.</title>
        <authorList>
            <person name="Gofton A.W."/>
            <person name="Margos G."/>
            <person name="Fingerle V."/>
            <person name="Hepner S."/>
            <person name="Loh S.M."/>
            <person name="Ryan U."/>
            <person name="Irwin P."/>
            <person name="Oskam C.L."/>
        </authorList>
    </citation>
    <scope>NUCLEOTIDE SEQUENCE [LARGE SCALE GENOMIC DNA]</scope>
    <source>
        <strain evidence="1 2">IST7</strain>
        <plasmid evidence="1">lp27</plasmid>
    </source>
</reference>
<dbReference type="Pfam" id="PF07405">
    <property type="entry name" value="DUF1506"/>
    <property type="match status" value="1"/>
</dbReference>
<dbReference type="OrthoDB" id="350929at2"/>
<organism evidence="1 2">
    <name type="scientific">Borrelia turcica IST7</name>
    <dbReference type="NCBI Taxonomy" id="1104446"/>
    <lineage>
        <taxon>Bacteria</taxon>
        <taxon>Pseudomonadati</taxon>
        <taxon>Spirochaetota</taxon>
        <taxon>Spirochaetia</taxon>
        <taxon>Spirochaetales</taxon>
        <taxon>Borreliaceae</taxon>
        <taxon>Borrelia</taxon>
    </lineage>
</organism>
<dbReference type="RefSeq" id="WP_120105023.1">
    <property type="nucleotide sequence ID" value="NZ_CP028891.1"/>
</dbReference>
<geneLocation type="plasmid" evidence="1 2">
    <name>lp27</name>
</geneLocation>
<gene>
    <name evidence="1" type="ORF">DB313_06260</name>
</gene>
<dbReference type="KEGG" id="btur:DB313_06260"/>